<feature type="transmembrane region" description="Helical" evidence="1">
    <location>
        <begin position="55"/>
        <end position="78"/>
    </location>
</feature>
<keyword evidence="1" id="KW-0812">Transmembrane</keyword>
<accession>A0ABW0KWB0</accession>
<name>A0ABW0KWB0_9BACT</name>
<protein>
    <submittedName>
        <fullName evidence="2">Uncharacterized protein</fullName>
    </submittedName>
</protein>
<gene>
    <name evidence="2" type="ORF">ACFQDI_20700</name>
</gene>
<dbReference type="Proteomes" id="UP001596052">
    <property type="component" value="Unassembled WGS sequence"/>
</dbReference>
<proteinExistence type="predicted"/>
<evidence type="ECO:0000313" key="3">
    <source>
        <dbReference type="Proteomes" id="UP001596052"/>
    </source>
</evidence>
<keyword evidence="1" id="KW-0472">Membrane</keyword>
<comment type="caution">
    <text evidence="2">The sequence shown here is derived from an EMBL/GenBank/DDBJ whole genome shotgun (WGS) entry which is preliminary data.</text>
</comment>
<dbReference type="EMBL" id="JBHSMQ010000009">
    <property type="protein sequence ID" value="MFC5457301.1"/>
    <property type="molecule type" value="Genomic_DNA"/>
</dbReference>
<keyword evidence="1" id="KW-1133">Transmembrane helix</keyword>
<evidence type="ECO:0000313" key="2">
    <source>
        <dbReference type="EMBL" id="MFC5457301.1"/>
    </source>
</evidence>
<dbReference type="RefSeq" id="WP_377170448.1">
    <property type="nucleotide sequence ID" value="NZ_JBHSMQ010000009.1"/>
</dbReference>
<organism evidence="2 3">
    <name type="scientific">Prosthecobacter fluviatilis</name>
    <dbReference type="NCBI Taxonomy" id="445931"/>
    <lineage>
        <taxon>Bacteria</taxon>
        <taxon>Pseudomonadati</taxon>
        <taxon>Verrucomicrobiota</taxon>
        <taxon>Verrucomicrobiia</taxon>
        <taxon>Verrucomicrobiales</taxon>
        <taxon>Verrucomicrobiaceae</taxon>
        <taxon>Prosthecobacter</taxon>
    </lineage>
</organism>
<reference evidence="3" key="1">
    <citation type="journal article" date="2019" name="Int. J. Syst. Evol. Microbiol.">
        <title>The Global Catalogue of Microorganisms (GCM) 10K type strain sequencing project: providing services to taxonomists for standard genome sequencing and annotation.</title>
        <authorList>
            <consortium name="The Broad Institute Genomics Platform"/>
            <consortium name="The Broad Institute Genome Sequencing Center for Infectious Disease"/>
            <person name="Wu L."/>
            <person name="Ma J."/>
        </authorList>
    </citation>
    <scope>NUCLEOTIDE SEQUENCE [LARGE SCALE GENOMIC DNA]</scope>
    <source>
        <strain evidence="3">CGMCC 4.1469</strain>
    </source>
</reference>
<sequence length="84" mass="9441">MMHTVTTLIALLGAGLLALGWRTWQNHLELSRLRRNGWRRVACRAYRRGGVHPDFLRLLAELLVLVLLLASVLGWLGAGEPSAW</sequence>
<evidence type="ECO:0000256" key="1">
    <source>
        <dbReference type="SAM" id="Phobius"/>
    </source>
</evidence>
<keyword evidence="3" id="KW-1185">Reference proteome</keyword>